<comment type="subcellular location">
    <subcellularLocation>
        <location evidence="1 7">Nucleus</location>
    </subcellularLocation>
</comment>
<dbReference type="Pfam" id="PF11708">
    <property type="entry name" value="Slu7"/>
    <property type="match status" value="1"/>
</dbReference>
<dbReference type="GO" id="GO:0030628">
    <property type="term" value="F:pre-mRNA 3'-splice site binding"/>
    <property type="evidence" value="ECO:0007669"/>
    <property type="project" value="UniProtKB-UniRule"/>
</dbReference>
<keyword evidence="11" id="KW-1185">Reference proteome</keyword>
<dbReference type="GO" id="GO:0000398">
    <property type="term" value="P:mRNA splicing, via spliceosome"/>
    <property type="evidence" value="ECO:0007669"/>
    <property type="project" value="UniProtKB-UniRule"/>
</dbReference>
<evidence type="ECO:0000256" key="6">
    <source>
        <dbReference type="ARBA" id="ARBA00023242"/>
    </source>
</evidence>
<feature type="region of interest" description="Disordered" evidence="8">
    <location>
        <begin position="1"/>
        <end position="44"/>
    </location>
</feature>
<keyword evidence="3 7" id="KW-0507">mRNA processing</keyword>
<evidence type="ECO:0000259" key="9">
    <source>
        <dbReference type="Pfam" id="PF11708"/>
    </source>
</evidence>
<name>A0A433QWH3_9FUNG</name>
<gene>
    <name evidence="10" type="ORF">BC938DRAFT_482211</name>
</gene>
<keyword evidence="5 7" id="KW-0508">mRNA splicing</keyword>
<dbReference type="AlphaFoldDB" id="A0A433QWH3"/>
<keyword evidence="6 7" id="KW-0539">Nucleus</keyword>
<feature type="region of interest" description="Disordered" evidence="8">
    <location>
        <begin position="475"/>
        <end position="555"/>
    </location>
</feature>
<evidence type="ECO:0000256" key="5">
    <source>
        <dbReference type="ARBA" id="ARBA00023187"/>
    </source>
</evidence>
<dbReference type="InterPro" id="IPR021715">
    <property type="entry name" value="Slu7_dom"/>
</dbReference>
<sequence length="580" mass="65724">MASSQIIGKLSKEDYRKQKDLEAARKAGTAPAERDEEGKEINPHIPQYISKAPWYLDTGHASLKHQRVPTSGSETALKDKGEWYARGVRAGPAATKFRKGACENCGAMTHKTRTCMERPRRQGAKWTGKDIQADEVVENLKLDWDEKRDRWNGYDPREHDKVAEEYERIEEERRKLKASELDKQGPTTTAEAKKIVEGGAGGFSSDDDNDDEEKYAEQMDMPGQKINTKTRTTIRNLRIREDTAKYLLNLDINSAHYDPKTRSMRDNPNAEVNPEDAHYAGDNFVRYTGDAPELAKVQLFAWNAAERGNDVHLQANPTQLALLHKQYESKKEKVKDTNRDSILEKYGGEEHLEAPPKELLLAQTENYVEYSRTGKLVKGLEKLKAKSKYDEDVHPYNHTTIWGSYWADGRWGYKCCRSFNKNAYCTGLAGIEAAKAATAAQLLGEGSASFSAAAAMAAGGEDDGTQKTLLEQHLENKKKNRGKDKDKEGTSNPHLKRKDLGEGDVELDQHKLKKALRELDEKKRGGEKGEELDERKRKYNSAYASGKAEEEVTEEQLEAYRLRRQHYDDPMTNYKDDDDD</sequence>
<evidence type="ECO:0000256" key="8">
    <source>
        <dbReference type="SAM" id="MobiDB-lite"/>
    </source>
</evidence>
<keyword evidence="4 7" id="KW-0747">Spliceosome</keyword>
<proteinExistence type="inferred from homology"/>
<protein>
    <recommendedName>
        <fullName evidence="7">Pre-mRNA-splicing factor SLU7</fullName>
    </recommendedName>
</protein>
<dbReference type="Proteomes" id="UP000274822">
    <property type="component" value="Unassembled WGS sequence"/>
</dbReference>
<feature type="compositionally biased region" description="Basic and acidic residues" evidence="8">
    <location>
        <begin position="507"/>
        <end position="536"/>
    </location>
</feature>
<evidence type="ECO:0000313" key="11">
    <source>
        <dbReference type="Proteomes" id="UP000274822"/>
    </source>
</evidence>
<comment type="function">
    <text evidence="7">Involved in pre-mRNA splicing.</text>
</comment>
<evidence type="ECO:0000256" key="4">
    <source>
        <dbReference type="ARBA" id="ARBA00022728"/>
    </source>
</evidence>
<accession>A0A433QWH3</accession>
<feature type="region of interest" description="Disordered" evidence="8">
    <location>
        <begin position="179"/>
        <end position="214"/>
    </location>
</feature>
<feature type="compositionally biased region" description="Acidic residues" evidence="8">
    <location>
        <begin position="205"/>
        <end position="214"/>
    </location>
</feature>
<comment type="similarity">
    <text evidence="2 7">Belongs to the SLU7 family.</text>
</comment>
<evidence type="ECO:0000256" key="1">
    <source>
        <dbReference type="ARBA" id="ARBA00004123"/>
    </source>
</evidence>
<dbReference type="PANTHER" id="PTHR12942">
    <property type="entry name" value="STEP II SPLICING FACTOR SLU7"/>
    <property type="match status" value="1"/>
</dbReference>
<reference evidence="10 11" key="1">
    <citation type="journal article" date="2018" name="New Phytol.">
        <title>Phylogenomics of Endogonaceae and evolution of mycorrhizas within Mucoromycota.</title>
        <authorList>
            <person name="Chang Y."/>
            <person name="Desiro A."/>
            <person name="Na H."/>
            <person name="Sandor L."/>
            <person name="Lipzen A."/>
            <person name="Clum A."/>
            <person name="Barry K."/>
            <person name="Grigoriev I.V."/>
            <person name="Martin F.M."/>
            <person name="Stajich J.E."/>
            <person name="Smith M.E."/>
            <person name="Bonito G."/>
            <person name="Spatafora J.W."/>
        </authorList>
    </citation>
    <scope>NUCLEOTIDE SEQUENCE [LARGE SCALE GENOMIC DNA]</scope>
    <source>
        <strain evidence="10 11">AD002</strain>
    </source>
</reference>
<evidence type="ECO:0000256" key="2">
    <source>
        <dbReference type="ARBA" id="ARBA00007203"/>
    </source>
</evidence>
<dbReference type="PANTHER" id="PTHR12942:SF2">
    <property type="entry name" value="PRE-MRNA-SPLICING FACTOR SLU7"/>
    <property type="match status" value="1"/>
</dbReference>
<organism evidence="10 11">
    <name type="scientific">Jimgerdemannia flammicorona</name>
    <dbReference type="NCBI Taxonomy" id="994334"/>
    <lineage>
        <taxon>Eukaryota</taxon>
        <taxon>Fungi</taxon>
        <taxon>Fungi incertae sedis</taxon>
        <taxon>Mucoromycota</taxon>
        <taxon>Mucoromycotina</taxon>
        <taxon>Endogonomycetes</taxon>
        <taxon>Endogonales</taxon>
        <taxon>Endogonaceae</taxon>
        <taxon>Jimgerdemannia</taxon>
    </lineage>
</organism>
<comment type="subunit">
    <text evidence="7">Associated with the spliceosome.</text>
</comment>
<feature type="compositionally biased region" description="Basic and acidic residues" evidence="8">
    <location>
        <begin position="32"/>
        <end position="42"/>
    </location>
</feature>
<dbReference type="EMBL" id="RBNJ01000705">
    <property type="protein sequence ID" value="RUS34160.1"/>
    <property type="molecule type" value="Genomic_DNA"/>
</dbReference>
<evidence type="ECO:0000256" key="3">
    <source>
        <dbReference type="ARBA" id="ARBA00022664"/>
    </source>
</evidence>
<feature type="compositionally biased region" description="Basic and acidic residues" evidence="8">
    <location>
        <begin position="475"/>
        <end position="489"/>
    </location>
</feature>
<dbReference type="GO" id="GO:0005681">
    <property type="term" value="C:spliceosomal complex"/>
    <property type="evidence" value="ECO:0007669"/>
    <property type="project" value="UniProtKB-UniRule"/>
</dbReference>
<evidence type="ECO:0000256" key="7">
    <source>
        <dbReference type="RuleBase" id="RU367071"/>
    </source>
</evidence>
<dbReference type="InterPro" id="IPR039974">
    <property type="entry name" value="Splicing_factor_SLU7"/>
</dbReference>
<feature type="compositionally biased region" description="Basic and acidic residues" evidence="8">
    <location>
        <begin position="10"/>
        <end position="25"/>
    </location>
</feature>
<feature type="domain" description="Pre-mRNA-splicing factor SLU7" evidence="9">
    <location>
        <begin position="142"/>
        <end position="404"/>
    </location>
</feature>
<evidence type="ECO:0000313" key="10">
    <source>
        <dbReference type="EMBL" id="RUS34160.1"/>
    </source>
</evidence>
<comment type="caution">
    <text evidence="10">The sequence shown here is derived from an EMBL/GenBank/DDBJ whole genome shotgun (WGS) entry which is preliminary data.</text>
</comment>